<dbReference type="AlphaFoldDB" id="A0A9Q1J024"/>
<proteinExistence type="predicted"/>
<feature type="region of interest" description="Disordered" evidence="1">
    <location>
        <begin position="1"/>
        <end position="30"/>
    </location>
</feature>
<name>A0A9Q1J024_SYNKA</name>
<evidence type="ECO:0000313" key="3">
    <source>
        <dbReference type="Proteomes" id="UP001152622"/>
    </source>
</evidence>
<sequence length="107" mass="11462">MTSVDTRTNAGKCENGTGVLTLSETPSAHQSRATERLTRLSLLALSLTGSTAGWALQRLDISGRRARGQPHRLQSHLTLLGNNGGFCSSTAITVIAPHPRRCRETIP</sequence>
<comment type="caution">
    <text evidence="2">The sequence shown here is derived from an EMBL/GenBank/DDBJ whole genome shotgun (WGS) entry which is preliminary data.</text>
</comment>
<gene>
    <name evidence="2" type="ORF">SKAU_G00162870</name>
</gene>
<keyword evidence="3" id="KW-1185">Reference proteome</keyword>
<feature type="compositionally biased region" description="Polar residues" evidence="1">
    <location>
        <begin position="18"/>
        <end position="30"/>
    </location>
</feature>
<evidence type="ECO:0000256" key="1">
    <source>
        <dbReference type="SAM" id="MobiDB-lite"/>
    </source>
</evidence>
<dbReference type="EMBL" id="JAINUF010000005">
    <property type="protein sequence ID" value="KAJ8359762.1"/>
    <property type="molecule type" value="Genomic_DNA"/>
</dbReference>
<dbReference type="Proteomes" id="UP001152622">
    <property type="component" value="Chromosome 5"/>
</dbReference>
<protein>
    <submittedName>
        <fullName evidence="2">Uncharacterized protein</fullName>
    </submittedName>
</protein>
<organism evidence="2 3">
    <name type="scientific">Synaphobranchus kaupii</name>
    <name type="common">Kaup's arrowtooth eel</name>
    <dbReference type="NCBI Taxonomy" id="118154"/>
    <lineage>
        <taxon>Eukaryota</taxon>
        <taxon>Metazoa</taxon>
        <taxon>Chordata</taxon>
        <taxon>Craniata</taxon>
        <taxon>Vertebrata</taxon>
        <taxon>Euteleostomi</taxon>
        <taxon>Actinopterygii</taxon>
        <taxon>Neopterygii</taxon>
        <taxon>Teleostei</taxon>
        <taxon>Anguilliformes</taxon>
        <taxon>Synaphobranchidae</taxon>
        <taxon>Synaphobranchus</taxon>
    </lineage>
</organism>
<accession>A0A9Q1J024</accession>
<reference evidence="2" key="1">
    <citation type="journal article" date="2023" name="Science">
        <title>Genome structures resolve the early diversification of teleost fishes.</title>
        <authorList>
            <person name="Parey E."/>
            <person name="Louis A."/>
            <person name="Montfort J."/>
            <person name="Bouchez O."/>
            <person name="Roques C."/>
            <person name="Iampietro C."/>
            <person name="Lluch J."/>
            <person name="Castinel A."/>
            <person name="Donnadieu C."/>
            <person name="Desvignes T."/>
            <person name="Floi Bucao C."/>
            <person name="Jouanno E."/>
            <person name="Wen M."/>
            <person name="Mejri S."/>
            <person name="Dirks R."/>
            <person name="Jansen H."/>
            <person name="Henkel C."/>
            <person name="Chen W.J."/>
            <person name="Zahm M."/>
            <person name="Cabau C."/>
            <person name="Klopp C."/>
            <person name="Thompson A.W."/>
            <person name="Robinson-Rechavi M."/>
            <person name="Braasch I."/>
            <person name="Lecointre G."/>
            <person name="Bobe J."/>
            <person name="Postlethwait J.H."/>
            <person name="Berthelot C."/>
            <person name="Roest Crollius H."/>
            <person name="Guiguen Y."/>
        </authorList>
    </citation>
    <scope>NUCLEOTIDE SEQUENCE</scope>
    <source>
        <strain evidence="2">WJC10195</strain>
    </source>
</reference>
<evidence type="ECO:0000313" key="2">
    <source>
        <dbReference type="EMBL" id="KAJ8359762.1"/>
    </source>
</evidence>